<evidence type="ECO:0000313" key="3">
    <source>
        <dbReference type="Proteomes" id="UP000274358"/>
    </source>
</evidence>
<proteinExistence type="predicted"/>
<reference evidence="2 3" key="1">
    <citation type="submission" date="2018-12" db="EMBL/GenBank/DDBJ databases">
        <title>Dyella dinghuensis sp. nov. DHOA06 and Dyella choica sp. nov. 4M-K27, isolated from forest soil.</title>
        <authorList>
            <person name="Qiu L.-H."/>
            <person name="Gao Z.-H."/>
        </authorList>
    </citation>
    <scope>NUCLEOTIDE SEQUENCE [LARGE SCALE GENOMIC DNA]</scope>
    <source>
        <strain evidence="2 3">4M-K27</strain>
    </source>
</reference>
<comment type="caution">
    <text evidence="2">The sequence shown here is derived from an EMBL/GenBank/DDBJ whole genome shotgun (WGS) entry which is preliminary data.</text>
</comment>
<dbReference type="AlphaFoldDB" id="A0A3S0R2W2"/>
<gene>
    <name evidence="2" type="ORF">EKH80_14595</name>
</gene>
<keyword evidence="1" id="KW-0732">Signal</keyword>
<keyword evidence="3" id="KW-1185">Reference proteome</keyword>
<dbReference type="Proteomes" id="UP000274358">
    <property type="component" value="Unassembled WGS sequence"/>
</dbReference>
<feature type="signal peptide" evidence="1">
    <location>
        <begin position="1"/>
        <end position="25"/>
    </location>
</feature>
<organism evidence="2 3">
    <name type="scientific">Dyella choica</name>
    <dbReference type="NCBI Taxonomy" id="1927959"/>
    <lineage>
        <taxon>Bacteria</taxon>
        <taxon>Pseudomonadati</taxon>
        <taxon>Pseudomonadota</taxon>
        <taxon>Gammaproteobacteria</taxon>
        <taxon>Lysobacterales</taxon>
        <taxon>Rhodanobacteraceae</taxon>
        <taxon>Dyella</taxon>
    </lineage>
</organism>
<evidence type="ECO:0000256" key="1">
    <source>
        <dbReference type="SAM" id="SignalP"/>
    </source>
</evidence>
<protein>
    <submittedName>
        <fullName evidence="2">Uncharacterized protein</fullName>
    </submittedName>
</protein>
<evidence type="ECO:0000313" key="2">
    <source>
        <dbReference type="EMBL" id="RUL74056.1"/>
    </source>
</evidence>
<feature type="chain" id="PRO_5018786128" evidence="1">
    <location>
        <begin position="26"/>
        <end position="118"/>
    </location>
</feature>
<sequence length="118" mass="12838">MAQPVIGAALAAPLALAIFSAPAHAQATVYKGVYIVRLDYKHPGDIAEGNLQIYTEDPKTSTSHITPLWYMDWSTGNMDRENDTYLSMLQTAYSQILPVDIEEDAHKGLVSVSLTAGD</sequence>
<name>A0A3S0R2W2_9GAMM</name>
<dbReference type="EMBL" id="RYYV01000010">
    <property type="protein sequence ID" value="RUL74056.1"/>
    <property type="molecule type" value="Genomic_DNA"/>
</dbReference>
<accession>A0A3S0R2W2</accession>
<dbReference type="RefSeq" id="WP_126685502.1">
    <property type="nucleotide sequence ID" value="NZ_RYYV01000010.1"/>
</dbReference>